<keyword evidence="8 13" id="KW-0418">Kinase</keyword>
<evidence type="ECO:0000256" key="6">
    <source>
        <dbReference type="ARBA" id="ARBA00022723"/>
    </source>
</evidence>
<evidence type="ECO:0000256" key="5">
    <source>
        <dbReference type="ARBA" id="ARBA00022679"/>
    </source>
</evidence>
<sequence>MNVARFNFSHGSHEEHKRSLDRLRKVAASKSSNIAVLLDTKGPEIRTGLFDKSVLTQLELKRGDDFTLIGDYSYKANCSKKLGCSYEQIAESVKPGQQILVADGALVLTVVSSDVPNKEVTCRVENNASIGERKNICLPGIRVDLPTFSEKDVDDVVNFGIKNGVDCIAASFIRTGQDVLNLRKLLADNGGEAIKIISKIGNQEGMEHFDKILEETDGIMIARGVLGMDIAPAKVREEKPT</sequence>
<proteinExistence type="inferred from homology"/>
<dbReference type="InterPro" id="IPR015806">
    <property type="entry name" value="Pyrv_Knase_insert_dom_sf"/>
</dbReference>
<evidence type="ECO:0000256" key="9">
    <source>
        <dbReference type="ARBA" id="ARBA00022840"/>
    </source>
</evidence>
<dbReference type="GO" id="GO:0000287">
    <property type="term" value="F:magnesium ion binding"/>
    <property type="evidence" value="ECO:0007669"/>
    <property type="project" value="InterPro"/>
</dbReference>
<dbReference type="EMBL" id="CAACVS010000208">
    <property type="protein sequence ID" value="VEU39164.1"/>
    <property type="molecule type" value="Genomic_DNA"/>
</dbReference>
<comment type="similarity">
    <text evidence="3 13">Belongs to the pyruvate kinase family.</text>
</comment>
<evidence type="ECO:0000256" key="1">
    <source>
        <dbReference type="ARBA" id="ARBA00001958"/>
    </source>
</evidence>
<dbReference type="GO" id="GO:0005524">
    <property type="term" value="F:ATP binding"/>
    <property type="evidence" value="ECO:0007669"/>
    <property type="project" value="UniProtKB-KW"/>
</dbReference>
<evidence type="ECO:0000256" key="11">
    <source>
        <dbReference type="ARBA" id="ARBA00023152"/>
    </source>
</evidence>
<dbReference type="InterPro" id="IPR015813">
    <property type="entry name" value="Pyrv/PenolPyrv_kinase-like_dom"/>
</dbReference>
<feature type="domain" description="Pyruvate kinase barrel" evidence="14">
    <location>
        <begin position="1"/>
        <end position="235"/>
    </location>
</feature>
<evidence type="ECO:0000313" key="15">
    <source>
        <dbReference type="EMBL" id="VEU39164.1"/>
    </source>
</evidence>
<comment type="pathway">
    <text evidence="2 13">Carbohydrate degradation; glycolysis; pyruvate from D-glyceraldehyde 3-phosphate: step 5/5.</text>
</comment>
<dbReference type="Gene3D" id="3.20.20.60">
    <property type="entry name" value="Phosphoenolpyruvate-binding domains"/>
    <property type="match status" value="1"/>
</dbReference>
<dbReference type="PRINTS" id="PR01050">
    <property type="entry name" value="PYRUVTKNASE"/>
</dbReference>
<name>A0A448ZAY9_9STRA</name>
<evidence type="ECO:0000256" key="2">
    <source>
        <dbReference type="ARBA" id="ARBA00004997"/>
    </source>
</evidence>
<evidence type="ECO:0000313" key="16">
    <source>
        <dbReference type="Proteomes" id="UP000291116"/>
    </source>
</evidence>
<dbReference type="AlphaFoldDB" id="A0A448ZAY9"/>
<protein>
    <recommendedName>
        <fullName evidence="4 13">Pyruvate kinase</fullName>
        <ecNumber evidence="4 13">2.7.1.40</ecNumber>
    </recommendedName>
</protein>
<keyword evidence="7" id="KW-0547">Nucleotide-binding</keyword>
<keyword evidence="10 13" id="KW-0460">Magnesium</keyword>
<keyword evidence="16" id="KW-1185">Reference proteome</keyword>
<dbReference type="InterPro" id="IPR011037">
    <property type="entry name" value="Pyrv_Knase-like_insert_dom_sf"/>
</dbReference>
<dbReference type="PANTHER" id="PTHR11817">
    <property type="entry name" value="PYRUVATE KINASE"/>
    <property type="match status" value="1"/>
</dbReference>
<comment type="cofactor">
    <cofactor evidence="1">
        <name>K(+)</name>
        <dbReference type="ChEBI" id="CHEBI:29103"/>
    </cofactor>
</comment>
<dbReference type="Gene3D" id="2.40.33.10">
    <property type="entry name" value="PK beta-barrel domain-like"/>
    <property type="match status" value="1"/>
</dbReference>
<dbReference type="EC" id="2.7.1.40" evidence="4 13"/>
<dbReference type="Proteomes" id="UP000291116">
    <property type="component" value="Unassembled WGS sequence"/>
</dbReference>
<keyword evidence="6" id="KW-0479">Metal-binding</keyword>
<keyword evidence="9" id="KW-0067">ATP-binding</keyword>
<dbReference type="OrthoDB" id="108365at2759"/>
<reference evidence="15 16" key="1">
    <citation type="submission" date="2019-01" db="EMBL/GenBank/DDBJ databases">
        <authorList>
            <person name="Ferrante I. M."/>
        </authorList>
    </citation>
    <scope>NUCLEOTIDE SEQUENCE [LARGE SCALE GENOMIC DNA]</scope>
    <source>
        <strain evidence="15 16">B856</strain>
    </source>
</reference>
<dbReference type="InterPro" id="IPR040442">
    <property type="entry name" value="Pyrv_kinase-like_dom_sf"/>
</dbReference>
<organism evidence="15 16">
    <name type="scientific">Pseudo-nitzschia multistriata</name>
    <dbReference type="NCBI Taxonomy" id="183589"/>
    <lineage>
        <taxon>Eukaryota</taxon>
        <taxon>Sar</taxon>
        <taxon>Stramenopiles</taxon>
        <taxon>Ochrophyta</taxon>
        <taxon>Bacillariophyta</taxon>
        <taxon>Bacillariophyceae</taxon>
        <taxon>Bacillariophycidae</taxon>
        <taxon>Bacillariales</taxon>
        <taxon>Bacillariaceae</taxon>
        <taxon>Pseudo-nitzschia</taxon>
    </lineage>
</organism>
<dbReference type="InterPro" id="IPR001697">
    <property type="entry name" value="Pyr_Knase"/>
</dbReference>
<dbReference type="GO" id="GO:0004743">
    <property type="term" value="F:pyruvate kinase activity"/>
    <property type="evidence" value="ECO:0007669"/>
    <property type="project" value="UniProtKB-EC"/>
</dbReference>
<keyword evidence="5 13" id="KW-0808">Transferase</keyword>
<gene>
    <name evidence="15" type="ORF">PSNMU_V1.4_AUG-EV-PASAV3_0060070</name>
</gene>
<dbReference type="SUPFAM" id="SSF51621">
    <property type="entry name" value="Phosphoenolpyruvate/pyruvate domain"/>
    <property type="match status" value="1"/>
</dbReference>
<evidence type="ECO:0000256" key="7">
    <source>
        <dbReference type="ARBA" id="ARBA00022741"/>
    </source>
</evidence>
<dbReference type="InterPro" id="IPR015793">
    <property type="entry name" value="Pyrv_Knase_brl"/>
</dbReference>
<accession>A0A448ZAY9</accession>
<evidence type="ECO:0000256" key="8">
    <source>
        <dbReference type="ARBA" id="ARBA00022777"/>
    </source>
</evidence>
<dbReference type="Pfam" id="PF00224">
    <property type="entry name" value="PK"/>
    <property type="match status" value="1"/>
</dbReference>
<dbReference type="SUPFAM" id="SSF50800">
    <property type="entry name" value="PK beta-barrel domain-like"/>
    <property type="match status" value="1"/>
</dbReference>
<dbReference type="UniPathway" id="UPA00109">
    <property type="reaction ID" value="UER00188"/>
</dbReference>
<evidence type="ECO:0000256" key="13">
    <source>
        <dbReference type="RuleBase" id="RU000504"/>
    </source>
</evidence>
<keyword evidence="12" id="KW-0670">Pyruvate</keyword>
<evidence type="ECO:0000256" key="3">
    <source>
        <dbReference type="ARBA" id="ARBA00008663"/>
    </source>
</evidence>
<keyword evidence="11 13" id="KW-0324">Glycolysis</keyword>
<dbReference type="GO" id="GO:0030955">
    <property type="term" value="F:potassium ion binding"/>
    <property type="evidence" value="ECO:0007669"/>
    <property type="project" value="InterPro"/>
</dbReference>
<evidence type="ECO:0000259" key="14">
    <source>
        <dbReference type="Pfam" id="PF00224"/>
    </source>
</evidence>
<evidence type="ECO:0000256" key="10">
    <source>
        <dbReference type="ARBA" id="ARBA00022842"/>
    </source>
</evidence>
<dbReference type="GO" id="GO:0016301">
    <property type="term" value="F:kinase activity"/>
    <property type="evidence" value="ECO:0007669"/>
    <property type="project" value="UniProtKB-KW"/>
</dbReference>
<comment type="catalytic activity">
    <reaction evidence="13">
        <text>pyruvate + ATP = phosphoenolpyruvate + ADP + H(+)</text>
        <dbReference type="Rhea" id="RHEA:18157"/>
        <dbReference type="ChEBI" id="CHEBI:15361"/>
        <dbReference type="ChEBI" id="CHEBI:15378"/>
        <dbReference type="ChEBI" id="CHEBI:30616"/>
        <dbReference type="ChEBI" id="CHEBI:58702"/>
        <dbReference type="ChEBI" id="CHEBI:456216"/>
        <dbReference type="EC" id="2.7.1.40"/>
    </reaction>
</comment>
<evidence type="ECO:0000256" key="4">
    <source>
        <dbReference type="ARBA" id="ARBA00012142"/>
    </source>
</evidence>
<evidence type="ECO:0000256" key="12">
    <source>
        <dbReference type="ARBA" id="ARBA00023317"/>
    </source>
</evidence>